<name>A0A9P8P301_9ASCO</name>
<reference evidence="6" key="2">
    <citation type="submission" date="2021-01" db="EMBL/GenBank/DDBJ databases">
        <authorList>
            <person name="Schikora-Tamarit M.A."/>
        </authorList>
    </citation>
    <scope>NUCLEOTIDE SEQUENCE</scope>
    <source>
        <strain evidence="6">CBS6075</strain>
    </source>
</reference>
<evidence type="ECO:0000256" key="3">
    <source>
        <dbReference type="PROSITE-ProRule" id="PRU00176"/>
    </source>
</evidence>
<gene>
    <name evidence="6" type="ORF">OGAPHI_004634</name>
</gene>
<dbReference type="AlphaFoldDB" id="A0A9P8P301"/>
<feature type="domain" description="RRM" evidence="5">
    <location>
        <begin position="308"/>
        <end position="393"/>
    </location>
</feature>
<feature type="region of interest" description="Disordered" evidence="4">
    <location>
        <begin position="22"/>
        <end position="95"/>
    </location>
</feature>
<protein>
    <recommendedName>
        <fullName evidence="5">RRM domain-containing protein</fullName>
    </recommendedName>
</protein>
<dbReference type="GO" id="GO:0003723">
    <property type="term" value="F:RNA binding"/>
    <property type="evidence" value="ECO:0007669"/>
    <property type="project" value="UniProtKB-UniRule"/>
</dbReference>
<feature type="compositionally biased region" description="Polar residues" evidence="4">
    <location>
        <begin position="145"/>
        <end position="158"/>
    </location>
</feature>
<accession>A0A9P8P301</accession>
<dbReference type="InterPro" id="IPR012677">
    <property type="entry name" value="Nucleotide-bd_a/b_plait_sf"/>
</dbReference>
<dbReference type="InterPro" id="IPR035979">
    <property type="entry name" value="RBD_domain_sf"/>
</dbReference>
<dbReference type="GeneID" id="70236599"/>
<dbReference type="SUPFAM" id="SSF54928">
    <property type="entry name" value="RNA-binding domain, RBD"/>
    <property type="match status" value="2"/>
</dbReference>
<dbReference type="RefSeq" id="XP_046060554.1">
    <property type="nucleotide sequence ID" value="XM_046205733.1"/>
</dbReference>
<keyword evidence="7" id="KW-1185">Reference proteome</keyword>
<evidence type="ECO:0000313" key="7">
    <source>
        <dbReference type="Proteomes" id="UP000769157"/>
    </source>
</evidence>
<dbReference type="CDD" id="cd00590">
    <property type="entry name" value="RRM_SF"/>
    <property type="match status" value="2"/>
</dbReference>
<keyword evidence="2 3" id="KW-0694">RNA-binding</keyword>
<keyword evidence="1" id="KW-0677">Repeat</keyword>
<feature type="compositionally biased region" description="Polar residues" evidence="4">
    <location>
        <begin position="79"/>
        <end position="95"/>
    </location>
</feature>
<dbReference type="EMBL" id="JAEUBE010000327">
    <property type="protein sequence ID" value="KAH3664282.1"/>
    <property type="molecule type" value="Genomic_DNA"/>
</dbReference>
<organism evidence="6 7">
    <name type="scientific">Ogataea philodendri</name>
    <dbReference type="NCBI Taxonomy" id="1378263"/>
    <lineage>
        <taxon>Eukaryota</taxon>
        <taxon>Fungi</taxon>
        <taxon>Dikarya</taxon>
        <taxon>Ascomycota</taxon>
        <taxon>Saccharomycotina</taxon>
        <taxon>Pichiomycetes</taxon>
        <taxon>Pichiales</taxon>
        <taxon>Pichiaceae</taxon>
        <taxon>Ogataea</taxon>
    </lineage>
</organism>
<evidence type="ECO:0000256" key="2">
    <source>
        <dbReference type="ARBA" id="ARBA00022884"/>
    </source>
</evidence>
<evidence type="ECO:0000259" key="5">
    <source>
        <dbReference type="PROSITE" id="PS50102"/>
    </source>
</evidence>
<feature type="domain" description="RRM" evidence="5">
    <location>
        <begin position="426"/>
        <end position="502"/>
    </location>
</feature>
<feature type="domain" description="RRM" evidence="5">
    <location>
        <begin position="220"/>
        <end position="298"/>
    </location>
</feature>
<dbReference type="PROSITE" id="PS50102">
    <property type="entry name" value="RRM"/>
    <property type="match status" value="3"/>
</dbReference>
<dbReference type="SMART" id="SM00360">
    <property type="entry name" value="RRM"/>
    <property type="match status" value="4"/>
</dbReference>
<dbReference type="InterPro" id="IPR000504">
    <property type="entry name" value="RRM_dom"/>
</dbReference>
<dbReference type="Pfam" id="PF00076">
    <property type="entry name" value="RRM_1"/>
    <property type="match status" value="3"/>
</dbReference>
<feature type="region of interest" description="Disordered" evidence="4">
    <location>
        <begin position="139"/>
        <end position="186"/>
    </location>
</feature>
<dbReference type="OrthoDB" id="1749473at2759"/>
<feature type="compositionally biased region" description="Polar residues" evidence="4">
    <location>
        <begin position="31"/>
        <end position="42"/>
    </location>
</feature>
<sequence length="756" mass="85030">MDESHSFSMGLRFLKSRLSNRDYKHEESLKQAPSSPVSSTRLSLKENEAIGTKKEPSMTNTKRRRSFFNLRTPRDKPETTNISLSDESDTNYASTPKINCINNAGIDLLSCELDPADQISMTQEKEDDKSVRPQSNALSEILQPENVQPDSEENQLLSSKPAKQPTPNEGKADTKKEPTDSDSSAEIVTISKNAVDIASSTKTAPTYLSSTFFTPTKQLTSLFVGDLDKTVNESELKKLFNGFPGLISVKIPTDCQTGKSLGYGYVNYSDENQASIAIEALNYTKLGNMEMRIMPSLRDKTQRERIGTNIFLSNLSSSLTTRALYDRFKKYGKILSCKYNASKQQAFIHFESKQVAYEVVKAVNHTTMDGKLVYAGVHILKKDRDLFGATANSGSKLGEKKDISDIPVFSPATKPTETKEEPSTQFSVFIRNLPLDIEQDVIRSLVEPYGEVISVLARKVPRKKGCWALVTMTNQESVNNAVSHLNLVEINRHQLFVTRAIPKEDKEYSRKQETYPKHKLKILITGLNVNIHKAKFQEWCLTFGSIKSVELYGTYPQESHKSFTAYGYVEMVNEADADLLIDNLKMLGVYCFKVKVEIPRKEVASTSPHTPYISKAGIGNGSTSGSYLDPSKMYQLAAFTKSVENDKLHGSQSVVKDRFERDTQRPELRSQIDKVIGDFATDILGKELVYIKSTGELNMPKIHSLSEHIIKFFWSNKIESFWKFLEANHSQNEQIHPLLRTQIVQSSMYLGIVPKE</sequence>
<dbReference type="Proteomes" id="UP000769157">
    <property type="component" value="Unassembled WGS sequence"/>
</dbReference>
<comment type="caution">
    <text evidence="6">The sequence shown here is derived from an EMBL/GenBank/DDBJ whole genome shotgun (WGS) entry which is preliminary data.</text>
</comment>
<evidence type="ECO:0000256" key="1">
    <source>
        <dbReference type="ARBA" id="ARBA00022737"/>
    </source>
</evidence>
<feature type="compositionally biased region" description="Basic and acidic residues" evidence="4">
    <location>
        <begin position="170"/>
        <end position="179"/>
    </location>
</feature>
<feature type="compositionally biased region" description="Basic and acidic residues" evidence="4">
    <location>
        <begin position="43"/>
        <end position="56"/>
    </location>
</feature>
<reference evidence="6" key="1">
    <citation type="journal article" date="2021" name="Open Biol.">
        <title>Shared evolutionary footprints suggest mitochondrial oxidative damage underlies multiple complex I losses in fungi.</title>
        <authorList>
            <person name="Schikora-Tamarit M.A."/>
            <person name="Marcet-Houben M."/>
            <person name="Nosek J."/>
            <person name="Gabaldon T."/>
        </authorList>
    </citation>
    <scope>NUCLEOTIDE SEQUENCE</scope>
    <source>
        <strain evidence="6">CBS6075</strain>
    </source>
</reference>
<dbReference type="Gene3D" id="3.30.70.330">
    <property type="match status" value="4"/>
</dbReference>
<proteinExistence type="predicted"/>
<evidence type="ECO:0000256" key="4">
    <source>
        <dbReference type="SAM" id="MobiDB-lite"/>
    </source>
</evidence>
<dbReference type="PANTHER" id="PTHR24012">
    <property type="entry name" value="RNA BINDING PROTEIN"/>
    <property type="match status" value="1"/>
</dbReference>
<evidence type="ECO:0000313" key="6">
    <source>
        <dbReference type="EMBL" id="KAH3664282.1"/>
    </source>
</evidence>